<evidence type="ECO:0000256" key="4">
    <source>
        <dbReference type="ARBA" id="ARBA00023163"/>
    </source>
</evidence>
<evidence type="ECO:0000256" key="1">
    <source>
        <dbReference type="ARBA" id="ARBA00009437"/>
    </source>
</evidence>
<keyword evidence="3" id="KW-0238">DNA-binding</keyword>
<sequence length="316" mass="35269">MSRIDWYIRANLKLRHLELLVALDDLRNVGKVASYLNVSQPAISKTLATIEEGVEVPLFDRTPRGLEPTEHGICLIRHARRVLEQMVAARDELLDITEGRVTRVSLGVLPAAAVLLVPKFIAMLEEKSNEVSASVTESHTDILLRMLRAGDIDLMVGNLPQRALGAEFESELLYRDPIVVVARHDHPLTKASPLQWEMLNDYPMVLPTQAAHTHHAIADALLQRNVRISRRSVESISTLTNVGVLQETDSTGFLSQAVARHFEKLGLLSILPLDLGNVDIEIGLIWMTDRGLSKAQQLVRTLFRETRDAMRTKAGH</sequence>
<dbReference type="EMBL" id="JAELYA010000006">
    <property type="protein sequence ID" value="MBO3276950.1"/>
    <property type="molecule type" value="Genomic_DNA"/>
</dbReference>
<dbReference type="RefSeq" id="WP_208315160.1">
    <property type="nucleotide sequence ID" value="NZ_JAELYA010000006.1"/>
</dbReference>
<evidence type="ECO:0000256" key="2">
    <source>
        <dbReference type="ARBA" id="ARBA00023015"/>
    </source>
</evidence>
<dbReference type="Pfam" id="PF00126">
    <property type="entry name" value="HTH_1"/>
    <property type="match status" value="1"/>
</dbReference>
<dbReference type="SUPFAM" id="SSF46785">
    <property type="entry name" value="Winged helix' DNA-binding domain"/>
    <property type="match status" value="1"/>
</dbReference>
<dbReference type="InterPro" id="IPR000847">
    <property type="entry name" value="LysR_HTH_N"/>
</dbReference>
<name>A0ABS3TTF4_9PSED</name>
<dbReference type="Gene3D" id="3.40.190.10">
    <property type="entry name" value="Periplasmic binding protein-like II"/>
    <property type="match status" value="2"/>
</dbReference>
<evidence type="ECO:0000313" key="6">
    <source>
        <dbReference type="EMBL" id="MBO3276950.1"/>
    </source>
</evidence>
<dbReference type="InterPro" id="IPR036388">
    <property type="entry name" value="WH-like_DNA-bd_sf"/>
</dbReference>
<dbReference type="Proteomes" id="UP000669060">
    <property type="component" value="Unassembled WGS sequence"/>
</dbReference>
<dbReference type="Gene3D" id="1.10.10.10">
    <property type="entry name" value="Winged helix-like DNA-binding domain superfamily/Winged helix DNA-binding domain"/>
    <property type="match status" value="1"/>
</dbReference>
<protein>
    <submittedName>
        <fullName evidence="6">LysR family transcriptional regulator</fullName>
    </submittedName>
</protein>
<keyword evidence="7" id="KW-1185">Reference proteome</keyword>
<dbReference type="InterPro" id="IPR005119">
    <property type="entry name" value="LysR_subst-bd"/>
</dbReference>
<dbReference type="SUPFAM" id="SSF53850">
    <property type="entry name" value="Periplasmic binding protein-like II"/>
    <property type="match status" value="1"/>
</dbReference>
<accession>A0ABS3TTF4</accession>
<feature type="domain" description="HTH lysR-type" evidence="5">
    <location>
        <begin position="12"/>
        <end position="69"/>
    </location>
</feature>
<dbReference type="PANTHER" id="PTHR30419">
    <property type="entry name" value="HTH-TYPE TRANSCRIPTIONAL REGULATOR YBHD"/>
    <property type="match status" value="1"/>
</dbReference>
<keyword evidence="2" id="KW-0805">Transcription regulation</keyword>
<gene>
    <name evidence="6" type="ORF">JFY56_17125</name>
</gene>
<reference evidence="6 7" key="1">
    <citation type="submission" date="2020-12" db="EMBL/GenBank/DDBJ databases">
        <title>Pseudomonas schmalbachii sp. nov. isolated from millipede gut.</title>
        <authorList>
            <person name="Shelomi M."/>
        </authorList>
    </citation>
    <scope>NUCLEOTIDE SEQUENCE [LARGE SCALE GENOMIC DNA]</scope>
    <source>
        <strain evidence="6 7">Milli4</strain>
    </source>
</reference>
<dbReference type="InterPro" id="IPR050950">
    <property type="entry name" value="HTH-type_LysR_regulators"/>
</dbReference>
<dbReference type="PANTHER" id="PTHR30419:SF8">
    <property type="entry name" value="NITROGEN ASSIMILATION TRANSCRIPTIONAL ACTIVATOR-RELATED"/>
    <property type="match status" value="1"/>
</dbReference>
<proteinExistence type="inferred from homology"/>
<keyword evidence="4" id="KW-0804">Transcription</keyword>
<evidence type="ECO:0000259" key="5">
    <source>
        <dbReference type="PROSITE" id="PS50931"/>
    </source>
</evidence>
<comment type="similarity">
    <text evidence="1">Belongs to the LysR transcriptional regulatory family.</text>
</comment>
<evidence type="ECO:0000313" key="7">
    <source>
        <dbReference type="Proteomes" id="UP000669060"/>
    </source>
</evidence>
<dbReference type="Pfam" id="PF03466">
    <property type="entry name" value="LysR_substrate"/>
    <property type="match status" value="1"/>
</dbReference>
<dbReference type="PROSITE" id="PS50931">
    <property type="entry name" value="HTH_LYSR"/>
    <property type="match status" value="1"/>
</dbReference>
<evidence type="ECO:0000256" key="3">
    <source>
        <dbReference type="ARBA" id="ARBA00023125"/>
    </source>
</evidence>
<comment type="caution">
    <text evidence="6">The sequence shown here is derived from an EMBL/GenBank/DDBJ whole genome shotgun (WGS) entry which is preliminary data.</text>
</comment>
<dbReference type="InterPro" id="IPR036390">
    <property type="entry name" value="WH_DNA-bd_sf"/>
</dbReference>
<organism evidence="6 7">
    <name type="scientific">Pseudomonas schmalbachii</name>
    <dbReference type="NCBI Taxonomy" id="2816993"/>
    <lineage>
        <taxon>Bacteria</taxon>
        <taxon>Pseudomonadati</taxon>
        <taxon>Pseudomonadota</taxon>
        <taxon>Gammaproteobacteria</taxon>
        <taxon>Pseudomonadales</taxon>
        <taxon>Pseudomonadaceae</taxon>
        <taxon>Pseudomonas</taxon>
    </lineage>
</organism>